<gene>
    <name evidence="2" type="ORF">BCV70DRAFT_105973</name>
</gene>
<proteinExistence type="predicted"/>
<protein>
    <submittedName>
        <fullName evidence="2">Uncharacterized protein</fullName>
    </submittedName>
</protein>
<reference evidence="2 3" key="1">
    <citation type="journal article" date="2018" name="Mol. Biol. Evol.">
        <title>Broad Genomic Sampling Reveals a Smut Pathogenic Ancestry of the Fungal Clade Ustilaginomycotina.</title>
        <authorList>
            <person name="Kijpornyongpan T."/>
            <person name="Mondo S.J."/>
            <person name="Barry K."/>
            <person name="Sandor L."/>
            <person name="Lee J."/>
            <person name="Lipzen A."/>
            <person name="Pangilinan J."/>
            <person name="LaButti K."/>
            <person name="Hainaut M."/>
            <person name="Henrissat B."/>
            <person name="Grigoriev I.V."/>
            <person name="Spatafora J.W."/>
            <person name="Aime M.C."/>
        </authorList>
    </citation>
    <scope>NUCLEOTIDE SEQUENCE [LARGE SCALE GENOMIC DNA]</scope>
    <source>
        <strain evidence="2 3">MCA 3645</strain>
    </source>
</reference>
<dbReference type="EMBL" id="KZ819193">
    <property type="protein sequence ID" value="PWZ00175.1"/>
    <property type="molecule type" value="Genomic_DNA"/>
</dbReference>
<name>A0A317XPG0_9BASI</name>
<dbReference type="InParanoid" id="A0A317XPG0"/>
<accession>A0A317XPG0</accession>
<keyword evidence="3" id="KW-1185">Reference proteome</keyword>
<dbReference type="AlphaFoldDB" id="A0A317XPG0"/>
<evidence type="ECO:0000256" key="1">
    <source>
        <dbReference type="SAM" id="SignalP"/>
    </source>
</evidence>
<feature type="chain" id="PRO_5016285634" evidence="1">
    <location>
        <begin position="22"/>
        <end position="110"/>
    </location>
</feature>
<evidence type="ECO:0000313" key="2">
    <source>
        <dbReference type="EMBL" id="PWZ00175.1"/>
    </source>
</evidence>
<sequence length="110" mass="11840">MQLSTRAIAALLAFGCASAQAMPAPGPGNEVKVVLWSPQQDRVLEYCLIPFENRNAMIHALNQDNRVSPNSSKSNPYTTAYRLKSDSDYNGVDNTMEGLCSDGSGTIVMG</sequence>
<keyword evidence="1" id="KW-0732">Signal</keyword>
<evidence type="ECO:0000313" key="3">
    <source>
        <dbReference type="Proteomes" id="UP000246740"/>
    </source>
</evidence>
<organism evidence="2 3">
    <name type="scientific">Testicularia cyperi</name>
    <dbReference type="NCBI Taxonomy" id="1882483"/>
    <lineage>
        <taxon>Eukaryota</taxon>
        <taxon>Fungi</taxon>
        <taxon>Dikarya</taxon>
        <taxon>Basidiomycota</taxon>
        <taxon>Ustilaginomycotina</taxon>
        <taxon>Ustilaginomycetes</taxon>
        <taxon>Ustilaginales</taxon>
        <taxon>Anthracoideaceae</taxon>
        <taxon>Testicularia</taxon>
    </lineage>
</organism>
<dbReference type="Proteomes" id="UP000246740">
    <property type="component" value="Unassembled WGS sequence"/>
</dbReference>
<feature type="signal peptide" evidence="1">
    <location>
        <begin position="1"/>
        <end position="21"/>
    </location>
</feature>